<keyword evidence="3" id="KW-1185">Reference proteome</keyword>
<dbReference type="Proteomes" id="UP001529510">
    <property type="component" value="Unassembled WGS sequence"/>
</dbReference>
<dbReference type="EMBL" id="JAMKFB020000017">
    <property type="protein sequence ID" value="KAL0169743.1"/>
    <property type="molecule type" value="Genomic_DNA"/>
</dbReference>
<feature type="non-terminal residue" evidence="2">
    <location>
        <position position="1"/>
    </location>
</feature>
<sequence length="85" mass="9913">KTLAEHVEPSVGQRSQRELLSPDTNRMVTQLESRIKELKSWLRETELFIFNLNLRPEAQQCESATQDADDPQHDPQATKQLQHFK</sequence>
<gene>
    <name evidence="2" type="ORF">M9458_034339</name>
</gene>
<accession>A0ABD0P9K9</accession>
<proteinExistence type="predicted"/>
<dbReference type="AlphaFoldDB" id="A0ABD0P9K9"/>
<comment type="caution">
    <text evidence="2">The sequence shown here is derived from an EMBL/GenBank/DDBJ whole genome shotgun (WGS) entry which is preliminary data.</text>
</comment>
<feature type="non-terminal residue" evidence="2">
    <location>
        <position position="85"/>
    </location>
</feature>
<feature type="region of interest" description="Disordered" evidence="1">
    <location>
        <begin position="1"/>
        <end position="20"/>
    </location>
</feature>
<protein>
    <recommendedName>
        <fullName evidence="4">Dystrophin</fullName>
    </recommendedName>
</protein>
<evidence type="ECO:0008006" key="4">
    <source>
        <dbReference type="Google" id="ProtNLM"/>
    </source>
</evidence>
<feature type="region of interest" description="Disordered" evidence="1">
    <location>
        <begin position="60"/>
        <end position="85"/>
    </location>
</feature>
<evidence type="ECO:0000313" key="2">
    <source>
        <dbReference type="EMBL" id="KAL0169743.1"/>
    </source>
</evidence>
<reference evidence="2 3" key="1">
    <citation type="submission" date="2024-05" db="EMBL/GenBank/DDBJ databases">
        <title>Genome sequencing and assembly of Indian major carp, Cirrhinus mrigala (Hamilton, 1822).</title>
        <authorList>
            <person name="Mohindra V."/>
            <person name="Chowdhury L.M."/>
            <person name="Lal K."/>
            <person name="Jena J.K."/>
        </authorList>
    </citation>
    <scope>NUCLEOTIDE SEQUENCE [LARGE SCALE GENOMIC DNA]</scope>
    <source>
        <strain evidence="2">CM1030</strain>
        <tissue evidence="2">Blood</tissue>
    </source>
</reference>
<name>A0ABD0P9K9_CIRMR</name>
<organism evidence="2 3">
    <name type="scientific">Cirrhinus mrigala</name>
    <name type="common">Mrigala</name>
    <dbReference type="NCBI Taxonomy" id="683832"/>
    <lineage>
        <taxon>Eukaryota</taxon>
        <taxon>Metazoa</taxon>
        <taxon>Chordata</taxon>
        <taxon>Craniata</taxon>
        <taxon>Vertebrata</taxon>
        <taxon>Euteleostomi</taxon>
        <taxon>Actinopterygii</taxon>
        <taxon>Neopterygii</taxon>
        <taxon>Teleostei</taxon>
        <taxon>Ostariophysi</taxon>
        <taxon>Cypriniformes</taxon>
        <taxon>Cyprinidae</taxon>
        <taxon>Labeoninae</taxon>
        <taxon>Labeonini</taxon>
        <taxon>Cirrhinus</taxon>
    </lineage>
</organism>
<evidence type="ECO:0000313" key="3">
    <source>
        <dbReference type="Proteomes" id="UP001529510"/>
    </source>
</evidence>
<evidence type="ECO:0000256" key="1">
    <source>
        <dbReference type="SAM" id="MobiDB-lite"/>
    </source>
</evidence>